<evidence type="ECO:0000313" key="2">
    <source>
        <dbReference type="Proteomes" id="UP000230759"/>
    </source>
</evidence>
<accession>A0A2H0BI26</accession>
<dbReference type="Gene3D" id="1.25.40.10">
    <property type="entry name" value="Tetratricopeptide repeat domain"/>
    <property type="match status" value="1"/>
</dbReference>
<reference evidence="1 2" key="1">
    <citation type="submission" date="2017-09" db="EMBL/GenBank/DDBJ databases">
        <title>Depth-based differentiation of microbial function through sediment-hosted aquifers and enrichment of novel symbionts in the deep terrestrial subsurface.</title>
        <authorList>
            <person name="Probst A.J."/>
            <person name="Ladd B."/>
            <person name="Jarett J.K."/>
            <person name="Geller-Mcgrath D.E."/>
            <person name="Sieber C.M."/>
            <person name="Emerson J.B."/>
            <person name="Anantharaman K."/>
            <person name="Thomas B.C."/>
            <person name="Malmstrom R."/>
            <person name="Stieglmeier M."/>
            <person name="Klingl A."/>
            <person name="Woyke T."/>
            <person name="Ryan C.M."/>
            <person name="Banfield J.F."/>
        </authorList>
    </citation>
    <scope>NUCLEOTIDE SEQUENCE [LARGE SCALE GENOMIC DNA]</scope>
    <source>
        <strain evidence="1">CG22_combo_CG10-13_8_21_14_all_45_10</strain>
    </source>
</reference>
<organism evidence="1 2">
    <name type="scientific">Candidatus Woesebacteria bacterium CG22_combo_CG10-13_8_21_14_all_45_10</name>
    <dbReference type="NCBI Taxonomy" id="1975060"/>
    <lineage>
        <taxon>Bacteria</taxon>
        <taxon>Candidatus Woeseibacteriota</taxon>
    </lineage>
</organism>
<gene>
    <name evidence="1" type="ORF">COX04_00025</name>
</gene>
<evidence type="ECO:0000313" key="1">
    <source>
        <dbReference type="EMBL" id="PIP57336.1"/>
    </source>
</evidence>
<proteinExistence type="predicted"/>
<name>A0A2H0BI26_9BACT</name>
<sequence>MDSNLAQKAVSLALEGQWEEAIKVNKELLKACPDDVETLNRLAKAYFESGNIKRAKSISANVLKFNPADPIANKNLSRWKSLTEVKKSCRTSHPAANFIEEPGKTKLVSLLNLGDKKVIAKLNAGDKVIITTHAHRVCVLTLDGKYLGRLPDDLAARLIRLTKYGNTYQVFLKSLEPESIRVFIREIFKAKKMARVQSFPPDVIRDLEPADEVPPHF</sequence>
<dbReference type="EMBL" id="PCSV01000002">
    <property type="protein sequence ID" value="PIP57336.1"/>
    <property type="molecule type" value="Genomic_DNA"/>
</dbReference>
<dbReference type="AlphaFoldDB" id="A0A2H0BI26"/>
<protein>
    <submittedName>
        <fullName evidence="1">Uncharacterized protein</fullName>
    </submittedName>
</protein>
<dbReference type="InterPro" id="IPR011990">
    <property type="entry name" value="TPR-like_helical_dom_sf"/>
</dbReference>
<dbReference type="Pfam" id="PF14559">
    <property type="entry name" value="TPR_19"/>
    <property type="match status" value="1"/>
</dbReference>
<dbReference type="SUPFAM" id="SSF48452">
    <property type="entry name" value="TPR-like"/>
    <property type="match status" value="1"/>
</dbReference>
<dbReference type="Proteomes" id="UP000230759">
    <property type="component" value="Unassembled WGS sequence"/>
</dbReference>
<comment type="caution">
    <text evidence="1">The sequence shown here is derived from an EMBL/GenBank/DDBJ whole genome shotgun (WGS) entry which is preliminary data.</text>
</comment>